<feature type="region of interest" description="Disordered" evidence="4">
    <location>
        <begin position="400"/>
        <end position="423"/>
    </location>
</feature>
<evidence type="ECO:0000256" key="3">
    <source>
        <dbReference type="ARBA" id="ARBA00023242"/>
    </source>
</evidence>
<dbReference type="Proteomes" id="UP000197138">
    <property type="component" value="Unassembled WGS sequence"/>
</dbReference>
<evidence type="ECO:0000256" key="2">
    <source>
        <dbReference type="ARBA" id="ARBA00007267"/>
    </source>
</evidence>
<feature type="compositionally biased region" description="Polar residues" evidence="4">
    <location>
        <begin position="8"/>
        <end position="18"/>
    </location>
</feature>
<proteinExistence type="inferred from homology"/>
<evidence type="ECO:0000259" key="5">
    <source>
        <dbReference type="PROSITE" id="PS51634"/>
    </source>
</evidence>
<feature type="region of interest" description="Disordered" evidence="4">
    <location>
        <begin position="620"/>
        <end position="640"/>
    </location>
</feature>
<dbReference type="PANTHER" id="PTHR46159">
    <property type="entry name" value="PROTEIN TESMIN/TSO1-LIKE CXC 2"/>
    <property type="match status" value="1"/>
</dbReference>
<dbReference type="Pfam" id="PF03638">
    <property type="entry name" value="TCR"/>
    <property type="match status" value="2"/>
</dbReference>
<feature type="domain" description="CRC" evidence="5">
    <location>
        <begin position="459"/>
        <end position="584"/>
    </location>
</feature>
<dbReference type="InterPro" id="IPR044522">
    <property type="entry name" value="TSO1-like"/>
</dbReference>
<evidence type="ECO:0000313" key="7">
    <source>
        <dbReference type="Proteomes" id="UP000197138"/>
    </source>
</evidence>
<dbReference type="AlphaFoldDB" id="A0A218WBD8"/>
<feature type="region of interest" description="Disordered" evidence="4">
    <location>
        <begin position="67"/>
        <end position="102"/>
    </location>
</feature>
<dbReference type="InterPro" id="IPR005172">
    <property type="entry name" value="CRC"/>
</dbReference>
<dbReference type="PANTHER" id="PTHR46159:SF12">
    <property type="entry name" value="PROTEIN TESMIN_TSO1-LIKE CXC 3-RELATED"/>
    <property type="match status" value="1"/>
</dbReference>
<name>A0A218WBD8_PUNGR</name>
<comment type="similarity">
    <text evidence="2">Belongs to the lin-54 family.</text>
</comment>
<keyword evidence="3" id="KW-0539">Nucleus</keyword>
<feature type="region of interest" description="Disordered" evidence="4">
    <location>
        <begin position="685"/>
        <end position="760"/>
    </location>
</feature>
<evidence type="ECO:0000256" key="4">
    <source>
        <dbReference type="SAM" id="MobiDB-lite"/>
    </source>
</evidence>
<accession>A0A218WBD8</accession>
<feature type="compositionally biased region" description="Low complexity" evidence="4">
    <location>
        <begin position="322"/>
        <end position="332"/>
    </location>
</feature>
<comment type="caution">
    <text evidence="6">The sequence shown here is derived from an EMBL/GenBank/DDBJ whole genome shotgun (WGS) entry which is preliminary data.</text>
</comment>
<feature type="compositionally biased region" description="Pro residues" evidence="4">
    <location>
        <begin position="685"/>
        <end position="696"/>
    </location>
</feature>
<feature type="compositionally biased region" description="Polar residues" evidence="4">
    <location>
        <begin position="708"/>
        <end position="721"/>
    </location>
</feature>
<reference evidence="7" key="1">
    <citation type="journal article" date="2017" name="Plant J.">
        <title>The pomegranate (Punica granatum L.) genome and the genomics of punicalagin biosynthesis.</title>
        <authorList>
            <person name="Qin G."/>
            <person name="Xu C."/>
            <person name="Ming R."/>
            <person name="Tang H."/>
            <person name="Guyot R."/>
            <person name="Kramer E.M."/>
            <person name="Hu Y."/>
            <person name="Yi X."/>
            <person name="Qi Y."/>
            <person name="Xu X."/>
            <person name="Gao Z."/>
            <person name="Pan H."/>
            <person name="Jian J."/>
            <person name="Tian Y."/>
            <person name="Yue Z."/>
            <person name="Xu Y."/>
        </authorList>
    </citation>
    <scope>NUCLEOTIDE SEQUENCE [LARGE SCALE GENOMIC DNA]</scope>
    <source>
        <strain evidence="7">cv. Dabenzi</strain>
    </source>
</reference>
<feature type="region of interest" description="Disordered" evidence="4">
    <location>
        <begin position="1"/>
        <end position="22"/>
    </location>
</feature>
<dbReference type="PROSITE" id="PS51634">
    <property type="entry name" value="CRC"/>
    <property type="match status" value="1"/>
</dbReference>
<feature type="region of interest" description="Disordered" evidence="4">
    <location>
        <begin position="315"/>
        <end position="338"/>
    </location>
</feature>
<comment type="subcellular location">
    <subcellularLocation>
        <location evidence="1">Nucleus</location>
    </subcellularLocation>
</comment>
<dbReference type="EMBL" id="MTKT01004810">
    <property type="protein sequence ID" value="OWM69809.1"/>
    <property type="molecule type" value="Genomic_DNA"/>
</dbReference>
<evidence type="ECO:0000313" key="6">
    <source>
        <dbReference type="EMBL" id="OWM69809.1"/>
    </source>
</evidence>
<dbReference type="GO" id="GO:0003700">
    <property type="term" value="F:DNA-binding transcription factor activity"/>
    <property type="evidence" value="ECO:0007669"/>
    <property type="project" value="InterPro"/>
</dbReference>
<dbReference type="SMART" id="SM01114">
    <property type="entry name" value="CXC"/>
    <property type="match status" value="2"/>
</dbReference>
<feature type="compositionally biased region" description="Polar residues" evidence="4">
    <location>
        <begin position="749"/>
        <end position="760"/>
    </location>
</feature>
<protein>
    <recommendedName>
        <fullName evidence="5">CRC domain-containing protein</fullName>
    </recommendedName>
</protein>
<evidence type="ECO:0000256" key="1">
    <source>
        <dbReference type="ARBA" id="ARBA00004123"/>
    </source>
</evidence>
<dbReference type="GO" id="GO:0005634">
    <property type="term" value="C:nucleus"/>
    <property type="evidence" value="ECO:0007669"/>
    <property type="project" value="UniProtKB-SubCell"/>
</dbReference>
<gene>
    <name evidence="6" type="ORF">CDL15_Pgr025658</name>
</gene>
<organism evidence="6 7">
    <name type="scientific">Punica granatum</name>
    <name type="common">Pomegranate</name>
    <dbReference type="NCBI Taxonomy" id="22663"/>
    <lineage>
        <taxon>Eukaryota</taxon>
        <taxon>Viridiplantae</taxon>
        <taxon>Streptophyta</taxon>
        <taxon>Embryophyta</taxon>
        <taxon>Tracheophyta</taxon>
        <taxon>Spermatophyta</taxon>
        <taxon>Magnoliopsida</taxon>
        <taxon>eudicotyledons</taxon>
        <taxon>Gunneridae</taxon>
        <taxon>Pentapetalae</taxon>
        <taxon>rosids</taxon>
        <taxon>malvids</taxon>
        <taxon>Myrtales</taxon>
        <taxon>Lythraceae</taxon>
        <taxon>Punica</taxon>
    </lineage>
</organism>
<dbReference type="InterPro" id="IPR033467">
    <property type="entry name" value="Tesmin/TSO1-like_CXC"/>
</dbReference>
<sequence length="760" mass="82458">MEMDTPERTQIASSSTPISKFEDSPVFNYINNLSPIKPVKSTHITQTFSSLTFASLPSIFTSPHVSSHKESRFLRRHQSLDSSKLKSPGNAEKASTNEGAEAELRENFDAGISIASASAEQLSEHTEFAIELPRTLKYDCGSPDCGPTEEAGIQGADSINQLEGEADPGNKQTDPGCDWESLVSETADLLIFSSPNDAEAFRGIFHKSPGLGTGIGASLSSTLLQSNMTDVQKMQLLFQIAPGEHPEMGDALENIEMKHTQEDLGSDDLESMGIYPSDGCENEAAPHGPFADTKPVSNLHRGMRRRCLDFEMAGAHPHRSLPDSSSYSSSLSHSKDKMASKNLQLASVNNKRGGESSRHVLPGIGLHLNSLASAKDYKAIKRDTLSSETQVSNIHGQELLPQPMNSTASDKEADESGNIPTEDTSKALVLLSPEELNPSSPRKKRHVERRVEHSGEAEACKRCNCKKSKCLKLYCECFAAGVYCIEPCACQDCFNKPIHEDTVLATRKQIESRNPLAFAPKVIRGSDSITELGDDTMKTPASARHKRGCNCKKSSCLKKYCECYQGGVGCSINCRCEGCKNAFGTKDGSVLGGAECEPEEEETEKFEKTGLDVIPLKTEHPRSEEQIPSAVLPSTPSGLSRPPVQMAFPPSKGKPPRSSFLTTIGSSYILNAAQKMGKTEFLLPPPPKFEKPPPQPNTEDEMPEILRGSTTPTASIKTASPNRKRVSPPHGEFGSSPSLRSGRRLILQSIPSFPSLTSQH</sequence>